<feature type="transmembrane region" description="Helical" evidence="8">
    <location>
        <begin position="79"/>
        <end position="100"/>
    </location>
</feature>
<dbReference type="PANTHER" id="PTHR33908">
    <property type="entry name" value="MANNOSYLTRANSFERASE YKCB-RELATED"/>
    <property type="match status" value="1"/>
</dbReference>
<keyword evidence="6 8" id="KW-1133">Transmembrane helix</keyword>
<dbReference type="Proteomes" id="UP000178724">
    <property type="component" value="Unassembled WGS sequence"/>
</dbReference>
<name>A0A1F4Q4K5_UNCSA</name>
<keyword evidence="2" id="KW-1003">Cell membrane</keyword>
<evidence type="ECO:0000313" key="11">
    <source>
        <dbReference type="Proteomes" id="UP000178724"/>
    </source>
</evidence>
<gene>
    <name evidence="10" type="ORF">A2625_06640</name>
</gene>
<feature type="transmembrane region" description="Helical" evidence="8">
    <location>
        <begin position="373"/>
        <end position="393"/>
    </location>
</feature>
<protein>
    <recommendedName>
        <fullName evidence="9">Glycosyltransferase RgtA/B/C/D-like domain-containing protein</fullName>
    </recommendedName>
</protein>
<evidence type="ECO:0000256" key="6">
    <source>
        <dbReference type="ARBA" id="ARBA00022989"/>
    </source>
</evidence>
<evidence type="ECO:0000256" key="5">
    <source>
        <dbReference type="ARBA" id="ARBA00022692"/>
    </source>
</evidence>
<comment type="caution">
    <text evidence="10">The sequence shown here is derived from an EMBL/GenBank/DDBJ whole genome shotgun (WGS) entry which is preliminary data.</text>
</comment>
<dbReference type="InterPro" id="IPR038731">
    <property type="entry name" value="RgtA/B/C-like"/>
</dbReference>
<feature type="transmembrane region" description="Helical" evidence="8">
    <location>
        <begin position="201"/>
        <end position="219"/>
    </location>
</feature>
<feature type="transmembrane region" description="Helical" evidence="8">
    <location>
        <begin position="310"/>
        <end position="329"/>
    </location>
</feature>
<feature type="transmembrane region" description="Helical" evidence="8">
    <location>
        <begin position="287"/>
        <end position="304"/>
    </location>
</feature>
<feature type="transmembrane region" description="Helical" evidence="8">
    <location>
        <begin position="400"/>
        <end position="420"/>
    </location>
</feature>
<accession>A0A1F4Q4K5</accession>
<reference evidence="10 11" key="1">
    <citation type="journal article" date="2016" name="Nat. Commun.">
        <title>Thousands of microbial genomes shed light on interconnected biogeochemical processes in an aquifer system.</title>
        <authorList>
            <person name="Anantharaman K."/>
            <person name="Brown C.T."/>
            <person name="Hug L.A."/>
            <person name="Sharon I."/>
            <person name="Castelle C.J."/>
            <person name="Probst A.J."/>
            <person name="Thomas B.C."/>
            <person name="Singh A."/>
            <person name="Wilkins M.J."/>
            <person name="Karaoz U."/>
            <person name="Brodie E.L."/>
            <person name="Williams K.H."/>
            <person name="Hubbard S.S."/>
            <person name="Banfield J.F."/>
        </authorList>
    </citation>
    <scope>NUCLEOTIDE SEQUENCE [LARGE SCALE GENOMIC DNA]</scope>
</reference>
<evidence type="ECO:0000256" key="8">
    <source>
        <dbReference type="SAM" id="Phobius"/>
    </source>
</evidence>
<evidence type="ECO:0000313" key="10">
    <source>
        <dbReference type="EMBL" id="OGB90953.1"/>
    </source>
</evidence>
<feature type="transmembrane region" description="Helical" evidence="8">
    <location>
        <begin position="130"/>
        <end position="147"/>
    </location>
</feature>
<dbReference type="Pfam" id="PF13231">
    <property type="entry name" value="PMT_2"/>
    <property type="match status" value="1"/>
</dbReference>
<dbReference type="InterPro" id="IPR050297">
    <property type="entry name" value="LipidA_mod_glycosyltrf_83"/>
</dbReference>
<dbReference type="PANTHER" id="PTHR33908:SF3">
    <property type="entry name" value="UNDECAPRENYL PHOSPHATE-ALPHA-4-AMINO-4-DEOXY-L-ARABINOSE ARABINOSYL TRANSFERASE"/>
    <property type="match status" value="1"/>
</dbReference>
<feature type="transmembrane region" description="Helical" evidence="8">
    <location>
        <begin position="159"/>
        <end position="189"/>
    </location>
</feature>
<evidence type="ECO:0000256" key="4">
    <source>
        <dbReference type="ARBA" id="ARBA00022679"/>
    </source>
</evidence>
<evidence type="ECO:0000256" key="3">
    <source>
        <dbReference type="ARBA" id="ARBA00022676"/>
    </source>
</evidence>
<dbReference type="GO" id="GO:0005886">
    <property type="term" value="C:plasma membrane"/>
    <property type="evidence" value="ECO:0007669"/>
    <property type="project" value="UniProtKB-SubCell"/>
</dbReference>
<keyword evidence="5 8" id="KW-0812">Transmembrane</keyword>
<keyword evidence="4" id="KW-0808">Transferase</keyword>
<dbReference type="GO" id="GO:0016763">
    <property type="term" value="F:pentosyltransferase activity"/>
    <property type="evidence" value="ECO:0007669"/>
    <property type="project" value="TreeGrafter"/>
</dbReference>
<feature type="transmembrane region" description="Helical" evidence="8">
    <location>
        <begin position="341"/>
        <end position="361"/>
    </location>
</feature>
<evidence type="ECO:0000256" key="2">
    <source>
        <dbReference type="ARBA" id="ARBA00022475"/>
    </source>
</evidence>
<organism evidence="10 11">
    <name type="scientific">candidate division WOR-1 bacterium RIFCSPHIGHO2_01_FULL_53_15</name>
    <dbReference type="NCBI Taxonomy" id="1802564"/>
    <lineage>
        <taxon>Bacteria</taxon>
        <taxon>Bacillati</taxon>
        <taxon>Saganbacteria</taxon>
    </lineage>
</organism>
<sequence length="521" mass="58781">MKRNLVILGLLAFALYFFKLGSFSLYDAAETTYGEFVKNILKMGDWLTLHYNGEVIFDKPPLYYWLAALLSQLVGFNEWAMRLPAALAGVLTILTTYALGKKFYNERVGFLSGIIVMTAFQFLVQSRIAELDIVLTLFMTLAIYLWYDWYSSGNKRSLFLAFFPLSLGLLIKGLLAIALPACAVFLFLFFKKELNKLLDPLVLLGLLVILAIGLPWYIIEYLIHGKVFLDFALGFLFLSRFGGVVSGHTGPWYYYFLTLLLGFAPWSHFLPLGLWRNWKLRTHDSELLTLCFILPAFIVFSIAQTKIPNYVLPLFPFLAIIVAQQWDTFFADPKANRRDFLISNLFFAVVIALIFIGVIMLGNSNYPAQYSVLLPSLIALAAVLVVGGLISIISFFVGAYWVSFTALPTLVFLIALILTVQTLPIVENFKGAKPLGQELAKVITDKDEVAAFETGNRPSVVLHSPKTVRFLAREAALNSFLLARRGYVFTTVEEYEKIKPRLPYGVKVFDKKGDLLVIYKP</sequence>
<keyword evidence="7 8" id="KW-0472">Membrane</keyword>
<feature type="domain" description="Glycosyltransferase RgtA/B/C/D-like" evidence="9">
    <location>
        <begin position="58"/>
        <end position="218"/>
    </location>
</feature>
<evidence type="ECO:0000259" key="9">
    <source>
        <dbReference type="Pfam" id="PF13231"/>
    </source>
</evidence>
<dbReference type="GO" id="GO:0009103">
    <property type="term" value="P:lipopolysaccharide biosynthetic process"/>
    <property type="evidence" value="ECO:0007669"/>
    <property type="project" value="UniProtKB-ARBA"/>
</dbReference>
<evidence type="ECO:0000256" key="1">
    <source>
        <dbReference type="ARBA" id="ARBA00004651"/>
    </source>
</evidence>
<dbReference type="AlphaFoldDB" id="A0A1F4Q4K5"/>
<keyword evidence="3" id="KW-0328">Glycosyltransferase</keyword>
<feature type="transmembrane region" description="Helical" evidence="8">
    <location>
        <begin position="252"/>
        <end position="275"/>
    </location>
</feature>
<comment type="subcellular location">
    <subcellularLocation>
        <location evidence="1">Cell membrane</location>
        <topology evidence="1">Multi-pass membrane protein</topology>
    </subcellularLocation>
</comment>
<dbReference type="EMBL" id="METM01000002">
    <property type="protein sequence ID" value="OGB90953.1"/>
    <property type="molecule type" value="Genomic_DNA"/>
</dbReference>
<proteinExistence type="predicted"/>
<evidence type="ECO:0000256" key="7">
    <source>
        <dbReference type="ARBA" id="ARBA00023136"/>
    </source>
</evidence>
<dbReference type="GO" id="GO:0010041">
    <property type="term" value="P:response to iron(III) ion"/>
    <property type="evidence" value="ECO:0007669"/>
    <property type="project" value="TreeGrafter"/>
</dbReference>